<gene>
    <name evidence="1" type="ORF">AWC22_04725</name>
</gene>
<reference evidence="1 2" key="1">
    <citation type="submission" date="2016-01" db="EMBL/GenBank/DDBJ databases">
        <title>The new phylogeny of the genus Mycobacterium.</title>
        <authorList>
            <person name="Tarcisio F."/>
            <person name="Conor M."/>
            <person name="Antonella G."/>
            <person name="Elisabetta G."/>
            <person name="Giulia F.S."/>
            <person name="Sara T."/>
            <person name="Anna F."/>
            <person name="Clotilde B."/>
            <person name="Roberto B."/>
            <person name="Veronica D.S."/>
            <person name="Fabio R."/>
            <person name="Monica P."/>
            <person name="Olivier J."/>
            <person name="Enrico T."/>
            <person name="Nicola S."/>
        </authorList>
    </citation>
    <scope>NUCLEOTIDE SEQUENCE [LARGE SCALE GENOMIC DNA]</scope>
    <source>
        <strain evidence="1 2">DSM 45176</strain>
    </source>
</reference>
<sequence length="91" mass="9363">MTAAMNSLMSRALSVISCARLICSVVASGVAPALASIALIDTFQRAILAPAATPPTVPSLLTDSIPNTPSASSAARYQVLSKWVTRPSTPH</sequence>
<organism evidence="1 2">
    <name type="scientific">Mycobacterium riyadhense</name>
    <dbReference type="NCBI Taxonomy" id="486698"/>
    <lineage>
        <taxon>Bacteria</taxon>
        <taxon>Bacillati</taxon>
        <taxon>Actinomycetota</taxon>
        <taxon>Actinomycetes</taxon>
        <taxon>Mycobacteriales</taxon>
        <taxon>Mycobacteriaceae</taxon>
        <taxon>Mycobacterium</taxon>
    </lineage>
</organism>
<name>A0A1X2BE31_9MYCO</name>
<proteinExistence type="predicted"/>
<dbReference type="Proteomes" id="UP000193087">
    <property type="component" value="Unassembled WGS sequence"/>
</dbReference>
<evidence type="ECO:0000313" key="1">
    <source>
        <dbReference type="EMBL" id="ORW61926.1"/>
    </source>
</evidence>
<accession>A0A1X2BE31</accession>
<evidence type="ECO:0000313" key="2">
    <source>
        <dbReference type="Proteomes" id="UP000193087"/>
    </source>
</evidence>
<dbReference type="EMBL" id="LQPQ01000229">
    <property type="protein sequence ID" value="ORW61926.1"/>
    <property type="molecule type" value="Genomic_DNA"/>
</dbReference>
<protein>
    <submittedName>
        <fullName evidence="1">Uncharacterized protein</fullName>
    </submittedName>
</protein>
<dbReference type="RefSeq" id="WP_085252988.1">
    <property type="nucleotide sequence ID" value="NZ_CAJMWJ010000001.1"/>
</dbReference>
<keyword evidence="2" id="KW-1185">Reference proteome</keyword>
<comment type="caution">
    <text evidence="1">The sequence shown here is derived from an EMBL/GenBank/DDBJ whole genome shotgun (WGS) entry which is preliminary data.</text>
</comment>
<dbReference type="GeneID" id="93492180"/>
<dbReference type="AlphaFoldDB" id="A0A1X2BE31"/>